<feature type="domain" description="Shugoshin N-terminal coiled-coil" evidence="12">
    <location>
        <begin position="21"/>
        <end position="65"/>
    </location>
</feature>
<feature type="compositionally biased region" description="Acidic residues" evidence="10">
    <location>
        <begin position="202"/>
        <end position="212"/>
    </location>
</feature>
<reference evidence="13" key="1">
    <citation type="journal article" date="2020" name="Stud. Mycol.">
        <title>101 Dothideomycetes genomes: a test case for predicting lifestyles and emergence of pathogens.</title>
        <authorList>
            <person name="Haridas S."/>
            <person name="Albert R."/>
            <person name="Binder M."/>
            <person name="Bloem J."/>
            <person name="Labutti K."/>
            <person name="Salamov A."/>
            <person name="Andreopoulos B."/>
            <person name="Baker S."/>
            <person name="Barry K."/>
            <person name="Bills G."/>
            <person name="Bluhm B."/>
            <person name="Cannon C."/>
            <person name="Castanera R."/>
            <person name="Culley D."/>
            <person name="Daum C."/>
            <person name="Ezra D."/>
            <person name="Gonzalez J."/>
            <person name="Henrissat B."/>
            <person name="Kuo A."/>
            <person name="Liang C."/>
            <person name="Lipzen A."/>
            <person name="Lutzoni F."/>
            <person name="Magnuson J."/>
            <person name="Mondo S."/>
            <person name="Nolan M."/>
            <person name="Ohm R."/>
            <person name="Pangilinan J."/>
            <person name="Park H.-J."/>
            <person name="Ramirez L."/>
            <person name="Alfaro M."/>
            <person name="Sun H."/>
            <person name="Tritt A."/>
            <person name="Yoshinaga Y."/>
            <person name="Zwiers L.-H."/>
            <person name="Turgeon B."/>
            <person name="Goodwin S."/>
            <person name="Spatafora J."/>
            <person name="Crous P."/>
            <person name="Grigoriev I."/>
        </authorList>
    </citation>
    <scope>NUCLEOTIDE SEQUENCE</scope>
    <source>
        <strain evidence="13">CBS 119925</strain>
    </source>
</reference>
<dbReference type="Pfam" id="PF07558">
    <property type="entry name" value="Shugoshin_N"/>
    <property type="match status" value="1"/>
</dbReference>
<dbReference type="GO" id="GO:0000779">
    <property type="term" value="C:condensed chromosome, centromeric region"/>
    <property type="evidence" value="ECO:0007669"/>
    <property type="project" value="UniProtKB-ARBA"/>
</dbReference>
<keyword evidence="6 9" id="KW-0175">Coiled coil</keyword>
<comment type="similarity">
    <text evidence="2">Belongs to the shugoshin family.</text>
</comment>
<keyword evidence="3" id="KW-0158">Chromosome</keyword>
<dbReference type="OrthoDB" id="5394106at2759"/>
<dbReference type="AlphaFoldDB" id="A0A6A6V8J5"/>
<organism evidence="13 14">
    <name type="scientific">Sporormia fimetaria CBS 119925</name>
    <dbReference type="NCBI Taxonomy" id="1340428"/>
    <lineage>
        <taxon>Eukaryota</taxon>
        <taxon>Fungi</taxon>
        <taxon>Dikarya</taxon>
        <taxon>Ascomycota</taxon>
        <taxon>Pezizomycotina</taxon>
        <taxon>Dothideomycetes</taxon>
        <taxon>Pleosporomycetidae</taxon>
        <taxon>Pleosporales</taxon>
        <taxon>Sporormiaceae</taxon>
        <taxon>Sporormia</taxon>
    </lineage>
</organism>
<evidence type="ECO:0000256" key="2">
    <source>
        <dbReference type="ARBA" id="ARBA00010845"/>
    </source>
</evidence>
<dbReference type="Pfam" id="PF07557">
    <property type="entry name" value="Shugoshin_C"/>
    <property type="match status" value="1"/>
</dbReference>
<keyword evidence="14" id="KW-1185">Reference proteome</keyword>
<keyword evidence="4" id="KW-0132">Cell division</keyword>
<name>A0A6A6V8J5_9PLEO</name>
<comment type="subcellular location">
    <subcellularLocation>
        <location evidence="1">Chromosome</location>
        <location evidence="1">Centromere</location>
    </subcellularLocation>
</comment>
<feature type="coiled-coil region" evidence="9">
    <location>
        <begin position="36"/>
        <end position="70"/>
    </location>
</feature>
<feature type="domain" description="Shugoshin C-terminal" evidence="11">
    <location>
        <begin position="419"/>
        <end position="442"/>
    </location>
</feature>
<evidence type="ECO:0000256" key="9">
    <source>
        <dbReference type="SAM" id="Coils"/>
    </source>
</evidence>
<evidence type="ECO:0000259" key="12">
    <source>
        <dbReference type="Pfam" id="PF07558"/>
    </source>
</evidence>
<evidence type="ECO:0000256" key="4">
    <source>
        <dbReference type="ARBA" id="ARBA00022618"/>
    </source>
</evidence>
<feature type="compositionally biased region" description="Low complexity" evidence="10">
    <location>
        <begin position="551"/>
        <end position="563"/>
    </location>
</feature>
<dbReference type="InterPro" id="IPR011516">
    <property type="entry name" value="Shugoshin_N"/>
</dbReference>
<evidence type="ECO:0000256" key="6">
    <source>
        <dbReference type="ARBA" id="ARBA00023054"/>
    </source>
</evidence>
<evidence type="ECO:0000256" key="7">
    <source>
        <dbReference type="ARBA" id="ARBA00023306"/>
    </source>
</evidence>
<feature type="compositionally biased region" description="Basic and acidic residues" evidence="10">
    <location>
        <begin position="269"/>
        <end position="279"/>
    </location>
</feature>
<sequence>MARLNEPPVAPGPAVDSLEVVKRKFLRQNRELAKTNSQQSIRIRTLEIEVSRLLNENLSLREQVLQLQNALQKKPARPSFDDIDVVKDRLEAKLAEFGSLVAELGQLRKEAEQQPKSEPTATRPSPEERQWRSGLGLQAVESAMMPTIVEDKYFPRQTMGADELRDMLEEAGSQSPDIGPPPVLRFGSEETANANNRAPVDDVLDDADDDLATDTIETRRKRRESGPKLGSRRAGILGSVSTELDVPKVRGLRTGAKRKFSVQMDEERDDRTDEVEAFKFSRRGGLENPTDAEAKEEARPMSPSREVLRNKPVNTEPMLSPKKRSSTAGKPEKKTANSKTSRGRLTITRGAVPEQVQPFPVPAPVMTAEIDLAPLPPKTPGVPDMISPDASQPSNVRPEGKDTPPPGDLMSGDQPGQGARPSRRARPQVSYKEPSLATKMRRPGKELVDAVIPSTGRKSSVEPTSAIKKEPEEQNSAWKSLPTTAGATAEYQEPGSPLKEKLSRKEGGQGSEAVGDMPKLNSSAASNAISALISATSTAKRRSSVTFAKLPSPSSEAVASASSTDDQKDRLAIFDYNDDTPDKPPLTQNRPDSKIAKSSRRHSSAPTSTSPDDRASTIERKPLPEGALPSLHSRPTGTASHTRKASDPYSLNRSSSPTAKPASSKDPNRRVGRTHTDAEAKSAEATTTEGLRKERAERAASRRKSMML</sequence>
<feature type="compositionally biased region" description="Basic and acidic residues" evidence="10">
    <location>
        <begin position="690"/>
        <end position="700"/>
    </location>
</feature>
<accession>A0A6A6V8J5</accession>
<protein>
    <recommendedName>
        <fullName evidence="15">Shugoshin</fullName>
    </recommendedName>
</protein>
<feature type="region of interest" description="Disordered" evidence="10">
    <location>
        <begin position="171"/>
        <end position="520"/>
    </location>
</feature>
<evidence type="ECO:0000256" key="8">
    <source>
        <dbReference type="ARBA" id="ARBA00023328"/>
    </source>
</evidence>
<dbReference type="Proteomes" id="UP000799440">
    <property type="component" value="Unassembled WGS sequence"/>
</dbReference>
<gene>
    <name evidence="13" type="ORF">M011DRAFT_446820</name>
</gene>
<keyword evidence="7" id="KW-0131">Cell cycle</keyword>
<feature type="compositionally biased region" description="Low complexity" evidence="10">
    <location>
        <begin position="654"/>
        <end position="665"/>
    </location>
</feature>
<feature type="region of interest" description="Disordered" evidence="10">
    <location>
        <begin position="535"/>
        <end position="708"/>
    </location>
</feature>
<keyword evidence="5" id="KW-0159">Chromosome partition</keyword>
<feature type="compositionally biased region" description="Polar residues" evidence="10">
    <location>
        <begin position="474"/>
        <end position="486"/>
    </location>
</feature>
<dbReference type="GO" id="GO:0005634">
    <property type="term" value="C:nucleus"/>
    <property type="evidence" value="ECO:0007669"/>
    <property type="project" value="InterPro"/>
</dbReference>
<dbReference type="EMBL" id="MU006581">
    <property type="protein sequence ID" value="KAF2745631.1"/>
    <property type="molecule type" value="Genomic_DNA"/>
</dbReference>
<evidence type="ECO:0000259" key="11">
    <source>
        <dbReference type="Pfam" id="PF07557"/>
    </source>
</evidence>
<evidence type="ECO:0008006" key="15">
    <source>
        <dbReference type="Google" id="ProtNLM"/>
    </source>
</evidence>
<evidence type="ECO:0000313" key="13">
    <source>
        <dbReference type="EMBL" id="KAF2745631.1"/>
    </source>
</evidence>
<feature type="region of interest" description="Disordered" evidence="10">
    <location>
        <begin position="109"/>
        <end position="133"/>
    </location>
</feature>
<feature type="compositionally biased region" description="Basic and acidic residues" evidence="10">
    <location>
        <begin position="611"/>
        <end position="623"/>
    </location>
</feature>
<proteinExistence type="inferred from homology"/>
<evidence type="ECO:0000256" key="3">
    <source>
        <dbReference type="ARBA" id="ARBA00022454"/>
    </source>
</evidence>
<dbReference type="InterPro" id="IPR011515">
    <property type="entry name" value="Shugoshin_C"/>
</dbReference>
<feature type="compositionally biased region" description="Basic and acidic residues" evidence="10">
    <location>
        <begin position="666"/>
        <end position="682"/>
    </location>
</feature>
<evidence type="ECO:0000256" key="5">
    <source>
        <dbReference type="ARBA" id="ARBA00022829"/>
    </source>
</evidence>
<evidence type="ECO:0000256" key="10">
    <source>
        <dbReference type="SAM" id="MobiDB-lite"/>
    </source>
</evidence>
<dbReference type="GO" id="GO:0051301">
    <property type="term" value="P:cell division"/>
    <property type="evidence" value="ECO:0007669"/>
    <property type="project" value="UniProtKB-KW"/>
</dbReference>
<dbReference type="GO" id="GO:0045132">
    <property type="term" value="P:meiotic chromosome segregation"/>
    <property type="evidence" value="ECO:0007669"/>
    <property type="project" value="InterPro"/>
</dbReference>
<evidence type="ECO:0000256" key="1">
    <source>
        <dbReference type="ARBA" id="ARBA00004584"/>
    </source>
</evidence>
<feature type="compositionally biased region" description="Basic and acidic residues" evidence="10">
    <location>
        <begin position="498"/>
        <end position="507"/>
    </location>
</feature>
<keyword evidence="8" id="KW-0137">Centromere</keyword>
<evidence type="ECO:0000313" key="14">
    <source>
        <dbReference type="Proteomes" id="UP000799440"/>
    </source>
</evidence>